<reference evidence="1 2" key="1">
    <citation type="submission" date="2018-10" db="EMBL/GenBank/DDBJ databases">
        <title>The complete genome of Acinetobacter wuhouensis strain WCHAW010062.</title>
        <authorList>
            <person name="Hu Y."/>
            <person name="Long H."/>
            <person name="Feng Y."/>
            <person name="Zong Z."/>
        </authorList>
    </citation>
    <scope>NUCLEOTIDE SEQUENCE [LARGE SCALE GENOMIC DNA]</scope>
    <source>
        <strain evidence="1 2">WCHAW010062</strain>
    </source>
</reference>
<dbReference type="RefSeq" id="WP_087552621.1">
    <property type="nucleotide sequence ID" value="NZ_CP033133.1"/>
</dbReference>
<gene>
    <name evidence="1" type="ORF">CDG68_21540</name>
</gene>
<name>A0A3G2T6Y7_9GAMM</name>
<organism evidence="1 2">
    <name type="scientific">Acinetobacter wuhouensis</name>
    <dbReference type="NCBI Taxonomy" id="1879050"/>
    <lineage>
        <taxon>Bacteria</taxon>
        <taxon>Pseudomonadati</taxon>
        <taxon>Pseudomonadota</taxon>
        <taxon>Gammaproteobacteria</taxon>
        <taxon>Moraxellales</taxon>
        <taxon>Moraxellaceae</taxon>
        <taxon>Acinetobacter</taxon>
    </lineage>
</organism>
<dbReference type="EMBL" id="CP033133">
    <property type="protein sequence ID" value="AYO56058.1"/>
    <property type="molecule type" value="Genomic_DNA"/>
</dbReference>
<accession>A0A3G2T6Y7</accession>
<protein>
    <submittedName>
        <fullName evidence="1">Uncharacterized protein</fullName>
    </submittedName>
</protein>
<proteinExistence type="predicted"/>
<evidence type="ECO:0000313" key="2">
    <source>
        <dbReference type="Proteomes" id="UP000279962"/>
    </source>
</evidence>
<dbReference type="Proteomes" id="UP000279962">
    <property type="component" value="Chromosome"/>
</dbReference>
<evidence type="ECO:0000313" key="1">
    <source>
        <dbReference type="EMBL" id="AYO56058.1"/>
    </source>
</evidence>
<sequence length="213" mass="24225">MKDLIKSIMIVVSIFQMQNCFAEGVEASVRQDIVSMLGGGSENSPVQVETDGVYVDSKVCKNSPSPLTVQLKDRLKIQQDQALIGLFQQILCAPRNDQLDIDLTPFSANLYESIPVEMVMYSRQQELGRWLLDNNEFSVAFAPIHKNQMKINLTGLNPNSSIPAVTFWQTLSPEHIRVWYGQFKMAPSDAIIFDFKFENKKWLLTHIWIGSRI</sequence>
<dbReference type="AlphaFoldDB" id="A0A3G2T6Y7"/>